<dbReference type="AlphaFoldDB" id="A0A8I5TBH2"/>
<keyword evidence="3" id="KW-1015">Disulfide bond</keyword>
<name>A0A8I5TBH2_PONAB</name>
<dbReference type="InterPro" id="IPR004269">
    <property type="entry name" value="Folate_rcpt"/>
</dbReference>
<reference evidence="6 7" key="1">
    <citation type="submission" date="2008-02" db="EMBL/GenBank/DDBJ databases">
        <title>A 6x draft sequence assembly of the Pongo pygmaeus abelii genome.</title>
        <authorList>
            <person name="Wilson R.K."/>
            <person name="Mardis E."/>
        </authorList>
    </citation>
    <scope>NUCLEOTIDE SEQUENCE [LARGE SCALE GENOMIC DNA]</scope>
</reference>
<feature type="compositionally biased region" description="Low complexity" evidence="4">
    <location>
        <begin position="269"/>
        <end position="278"/>
    </location>
</feature>
<comment type="similarity">
    <text evidence="1">Belongs to the folate receptor family.</text>
</comment>
<dbReference type="RefSeq" id="XP_054395831.1">
    <property type="nucleotide sequence ID" value="XM_054539856.2"/>
</dbReference>
<dbReference type="KEGG" id="pon:100448035"/>
<gene>
    <name evidence="6" type="primary">RTBDN</name>
</gene>
<keyword evidence="2" id="KW-0732">Signal</keyword>
<dbReference type="PANTHER" id="PTHR10517:SF19">
    <property type="entry name" value="RETBINDIN"/>
    <property type="match status" value="1"/>
</dbReference>
<dbReference type="Proteomes" id="UP000001595">
    <property type="component" value="Chromosome 19"/>
</dbReference>
<evidence type="ECO:0000256" key="4">
    <source>
        <dbReference type="SAM" id="MobiDB-lite"/>
    </source>
</evidence>
<dbReference type="Ensembl" id="ENSPPYT00000051545.1">
    <property type="protein sequence ID" value="ENSPPYP00000026573.1"/>
    <property type="gene ID" value="ENSPPYG00000009609.3"/>
</dbReference>
<dbReference type="Pfam" id="PF03024">
    <property type="entry name" value="Folate_rec"/>
    <property type="match status" value="1"/>
</dbReference>
<feature type="region of interest" description="Disordered" evidence="4">
    <location>
        <begin position="257"/>
        <end position="295"/>
    </location>
</feature>
<evidence type="ECO:0000259" key="5">
    <source>
        <dbReference type="Pfam" id="PF03024"/>
    </source>
</evidence>
<protein>
    <submittedName>
        <fullName evidence="6">Retbindin</fullName>
    </submittedName>
</protein>
<proteinExistence type="inferred from homology"/>
<reference evidence="6" key="2">
    <citation type="submission" date="2025-08" db="UniProtKB">
        <authorList>
            <consortium name="Ensembl"/>
        </authorList>
    </citation>
    <scope>IDENTIFICATION</scope>
</reference>
<organism evidence="6 7">
    <name type="scientific">Pongo abelii</name>
    <name type="common">Sumatran orangutan</name>
    <name type="synonym">Pongo pygmaeus abelii</name>
    <dbReference type="NCBI Taxonomy" id="9601"/>
    <lineage>
        <taxon>Eukaryota</taxon>
        <taxon>Metazoa</taxon>
        <taxon>Chordata</taxon>
        <taxon>Craniata</taxon>
        <taxon>Vertebrata</taxon>
        <taxon>Euteleostomi</taxon>
        <taxon>Mammalia</taxon>
        <taxon>Eutheria</taxon>
        <taxon>Euarchontoglires</taxon>
        <taxon>Primates</taxon>
        <taxon>Haplorrhini</taxon>
        <taxon>Catarrhini</taxon>
        <taxon>Hominidae</taxon>
        <taxon>Pongo</taxon>
    </lineage>
</organism>
<evidence type="ECO:0000256" key="2">
    <source>
        <dbReference type="ARBA" id="ARBA00022729"/>
    </source>
</evidence>
<evidence type="ECO:0000313" key="7">
    <source>
        <dbReference type="Proteomes" id="UP000001595"/>
    </source>
</evidence>
<keyword evidence="7" id="KW-1185">Reference proteome</keyword>
<evidence type="ECO:0000256" key="1">
    <source>
        <dbReference type="ARBA" id="ARBA00007932"/>
    </source>
</evidence>
<dbReference type="GO" id="GO:0032217">
    <property type="term" value="F:riboflavin transmembrane transporter activity"/>
    <property type="evidence" value="ECO:0007669"/>
    <property type="project" value="TreeGrafter"/>
</dbReference>
<dbReference type="GO" id="GO:1902444">
    <property type="term" value="F:riboflavin binding"/>
    <property type="evidence" value="ECO:0007669"/>
    <property type="project" value="TreeGrafter"/>
</dbReference>
<reference evidence="6" key="3">
    <citation type="submission" date="2025-09" db="UniProtKB">
        <authorList>
            <consortium name="Ensembl"/>
        </authorList>
    </citation>
    <scope>IDENTIFICATION</scope>
</reference>
<evidence type="ECO:0000256" key="3">
    <source>
        <dbReference type="ARBA" id="ARBA00023157"/>
    </source>
</evidence>
<dbReference type="GO" id="GO:0009897">
    <property type="term" value="C:external side of plasma membrane"/>
    <property type="evidence" value="ECO:0007669"/>
    <property type="project" value="TreeGrafter"/>
</dbReference>
<feature type="compositionally biased region" description="Gly residues" evidence="4">
    <location>
        <begin position="285"/>
        <end position="295"/>
    </location>
</feature>
<dbReference type="InterPro" id="IPR018143">
    <property type="entry name" value="Folate_rcpt-like"/>
</dbReference>
<dbReference type="CTD" id="83546"/>
<dbReference type="OrthoDB" id="5982417at2759"/>
<evidence type="ECO:0000313" key="6">
    <source>
        <dbReference type="Ensembl" id="ENSPPYP00000026573.1"/>
    </source>
</evidence>
<sequence>MGRPRPFACGPASLNFFVAESARPLPRRFWLHLGWPHPSETQLKTSRGRFSATESLPTLELLSQVDMDCRVHMRPIGLTWVLQLTLAWILLEACGGSRPLQARSQRHHGLAADLGKGKLHLAGPCCPSEMDTTETSGPGNHPERCGVPSPECESFLEHLQRALRSRFRLRLLGVRQAQPLCEELCQAWFANCEDDITCGPTWLPLSEKRGCEPSCLTYGQTFADGTDLCRSALGHALPVAAPGARHCFNISISALPRPRPGRRARESPSRPSRSPRTSILDAAGSGSGSGSGSGP</sequence>
<dbReference type="GO" id="GO:0038023">
    <property type="term" value="F:signaling receptor activity"/>
    <property type="evidence" value="ECO:0007669"/>
    <property type="project" value="TreeGrafter"/>
</dbReference>
<dbReference type="GeneID" id="100448035"/>
<feature type="domain" description="Folate receptor-like" evidence="5">
    <location>
        <begin position="96"/>
        <end position="249"/>
    </location>
</feature>
<dbReference type="GeneTree" id="ENSGT00950000183144"/>
<accession>A0A8I5TBH2</accession>
<dbReference type="PANTHER" id="PTHR10517">
    <property type="entry name" value="FOLATE RECEPTOR"/>
    <property type="match status" value="1"/>
</dbReference>